<proteinExistence type="predicted"/>
<dbReference type="Proteomes" id="UP000004095">
    <property type="component" value="Unassembled WGS sequence"/>
</dbReference>
<name>A1ZFV6_MICM2</name>
<dbReference type="Gene3D" id="2.40.160.20">
    <property type="match status" value="1"/>
</dbReference>
<accession>A1ZFV6</accession>
<dbReference type="AlphaFoldDB" id="A1ZFV6"/>
<dbReference type="OrthoDB" id="9940072at2"/>
<dbReference type="SUPFAM" id="SSF56925">
    <property type="entry name" value="OMPA-like"/>
    <property type="match status" value="1"/>
</dbReference>
<dbReference type="EMBL" id="AAWS01000005">
    <property type="protein sequence ID" value="EAY30880.1"/>
    <property type="molecule type" value="Genomic_DNA"/>
</dbReference>
<dbReference type="RefSeq" id="WP_002694591.1">
    <property type="nucleotide sequence ID" value="NZ_AAWS01000005.1"/>
</dbReference>
<dbReference type="eggNOG" id="ENOG502ZG2N">
    <property type="taxonomic scope" value="Bacteria"/>
</dbReference>
<evidence type="ECO:0000313" key="1">
    <source>
        <dbReference type="EMBL" id="EAY30880.1"/>
    </source>
</evidence>
<comment type="caution">
    <text evidence="1">The sequence shown here is derived from an EMBL/GenBank/DDBJ whole genome shotgun (WGS) entry which is preliminary data.</text>
</comment>
<organism evidence="1 2">
    <name type="scientific">Microscilla marina ATCC 23134</name>
    <dbReference type="NCBI Taxonomy" id="313606"/>
    <lineage>
        <taxon>Bacteria</taxon>
        <taxon>Pseudomonadati</taxon>
        <taxon>Bacteroidota</taxon>
        <taxon>Cytophagia</taxon>
        <taxon>Cytophagales</taxon>
        <taxon>Microscillaceae</taxon>
        <taxon>Microscilla</taxon>
    </lineage>
</organism>
<protein>
    <submittedName>
        <fullName evidence="1">Uncharacterized protein</fullName>
    </submittedName>
</protein>
<keyword evidence="2" id="KW-1185">Reference proteome</keyword>
<dbReference type="InterPro" id="IPR011250">
    <property type="entry name" value="OMP/PagP_B-barrel"/>
</dbReference>
<evidence type="ECO:0000313" key="2">
    <source>
        <dbReference type="Proteomes" id="UP000004095"/>
    </source>
</evidence>
<gene>
    <name evidence="1" type="ORF">M23134_01204</name>
</gene>
<reference evidence="1 2" key="1">
    <citation type="submission" date="2007-01" db="EMBL/GenBank/DDBJ databases">
        <authorList>
            <person name="Haygood M."/>
            <person name="Podell S."/>
            <person name="Anderson C."/>
            <person name="Hopkinson B."/>
            <person name="Roe K."/>
            <person name="Barbeau K."/>
            <person name="Gaasterland T."/>
            <person name="Ferriera S."/>
            <person name="Johnson J."/>
            <person name="Kravitz S."/>
            <person name="Beeson K."/>
            <person name="Sutton G."/>
            <person name="Rogers Y.-H."/>
            <person name="Friedman R."/>
            <person name="Frazier M."/>
            <person name="Venter J.C."/>
        </authorList>
    </citation>
    <scope>NUCLEOTIDE SEQUENCE [LARGE SCALE GENOMIC DNA]</scope>
    <source>
        <strain evidence="1 2">ATCC 23134</strain>
    </source>
</reference>
<sequence length="274" mass="30558">MMNIKNLKLSYHEGLYCLVAILLAFGSSAKAKIPDSLLTKQHNGLHQQMQKTLRRALAPNRGKKSRAWRDGVTFLEIGGGAAITYRSNDNNFKEARRPLHFFAEFGNTGIPVSFVLSYNMNTRFNADSLSINPNHLNLSLKYSFLRYAYAIPEWIDAYGFMGVGLWTMPIVRRPDPGATNQLERPLADESGFSFTAGVGMSFRIIDRFALHAQLAYYNGGTDIPVVTPNPNPNPPPARVIVPRRIDAGSLQIQILLSYRFGLSGGKKYVCPTFL</sequence>